<proteinExistence type="inferred from homology"/>
<organism evidence="11 12">
    <name type="scientific">Ditylenchus dipsaci</name>
    <dbReference type="NCBI Taxonomy" id="166011"/>
    <lineage>
        <taxon>Eukaryota</taxon>
        <taxon>Metazoa</taxon>
        <taxon>Ecdysozoa</taxon>
        <taxon>Nematoda</taxon>
        <taxon>Chromadorea</taxon>
        <taxon>Rhabditida</taxon>
        <taxon>Tylenchina</taxon>
        <taxon>Tylenchomorpha</taxon>
        <taxon>Sphaerularioidea</taxon>
        <taxon>Anguinidae</taxon>
        <taxon>Anguininae</taxon>
        <taxon>Ditylenchus</taxon>
    </lineage>
</organism>
<evidence type="ECO:0000259" key="9">
    <source>
        <dbReference type="Pfam" id="PF01431"/>
    </source>
</evidence>
<evidence type="ECO:0000313" key="11">
    <source>
        <dbReference type="Proteomes" id="UP000887574"/>
    </source>
</evidence>
<keyword evidence="7" id="KW-0482">Metalloprotease</keyword>
<dbReference type="WBParaSite" id="jg23951">
    <property type="protein sequence ID" value="jg23951"/>
    <property type="gene ID" value="jg23951"/>
</dbReference>
<feature type="domain" description="Peptidase M13 N-terminal" evidence="10">
    <location>
        <begin position="296"/>
        <end position="459"/>
    </location>
</feature>
<dbReference type="PROSITE" id="PS51885">
    <property type="entry name" value="NEPRILYSIN"/>
    <property type="match status" value="1"/>
</dbReference>
<dbReference type="InterPro" id="IPR018497">
    <property type="entry name" value="Peptidase_M13_C"/>
</dbReference>
<dbReference type="GO" id="GO:0005886">
    <property type="term" value="C:plasma membrane"/>
    <property type="evidence" value="ECO:0007669"/>
    <property type="project" value="TreeGrafter"/>
</dbReference>
<dbReference type="InterPro" id="IPR008753">
    <property type="entry name" value="Peptidase_M13_N"/>
</dbReference>
<keyword evidence="5" id="KW-0378">Hydrolase</keyword>
<keyword evidence="6" id="KW-0862">Zinc</keyword>
<evidence type="ECO:0000256" key="1">
    <source>
        <dbReference type="ARBA" id="ARBA00001947"/>
    </source>
</evidence>
<dbReference type="PRINTS" id="PR00786">
    <property type="entry name" value="NEPRILYSIN"/>
</dbReference>
<comment type="similarity">
    <text evidence="2">Belongs to the peptidase M13 family.</text>
</comment>
<keyword evidence="8" id="KW-0472">Membrane</keyword>
<dbReference type="GO" id="GO:0004222">
    <property type="term" value="F:metalloendopeptidase activity"/>
    <property type="evidence" value="ECO:0007669"/>
    <property type="project" value="InterPro"/>
</dbReference>
<reference evidence="12" key="1">
    <citation type="submission" date="2022-11" db="UniProtKB">
        <authorList>
            <consortium name="WormBaseParasite"/>
        </authorList>
    </citation>
    <scope>IDENTIFICATION</scope>
</reference>
<dbReference type="InterPro" id="IPR000718">
    <property type="entry name" value="Peptidase_M13"/>
</dbReference>
<dbReference type="SUPFAM" id="SSF55486">
    <property type="entry name" value="Metalloproteases ('zincins'), catalytic domain"/>
    <property type="match status" value="1"/>
</dbReference>
<evidence type="ECO:0000313" key="12">
    <source>
        <dbReference type="WBParaSite" id="jg23951"/>
    </source>
</evidence>
<dbReference type="Pfam" id="PF01431">
    <property type="entry name" value="Peptidase_M13"/>
    <property type="match status" value="1"/>
</dbReference>
<dbReference type="Gene3D" id="3.40.390.10">
    <property type="entry name" value="Collagenase (Catalytic Domain)"/>
    <property type="match status" value="1"/>
</dbReference>
<evidence type="ECO:0000259" key="10">
    <source>
        <dbReference type="Pfam" id="PF05649"/>
    </source>
</evidence>
<keyword evidence="8" id="KW-0812">Transmembrane</keyword>
<keyword evidence="4" id="KW-0479">Metal-binding</keyword>
<keyword evidence="3" id="KW-0645">Protease</keyword>
<comment type="cofactor">
    <cofactor evidence="1">
        <name>Zn(2+)</name>
        <dbReference type="ChEBI" id="CHEBI:29105"/>
    </cofactor>
</comment>
<keyword evidence="8" id="KW-1133">Transmembrane helix</keyword>
<feature type="transmembrane region" description="Helical" evidence="8">
    <location>
        <begin position="12"/>
        <end position="34"/>
    </location>
</feature>
<dbReference type="Gene3D" id="1.10.1380.10">
    <property type="entry name" value="Neutral endopeptidase , domain2"/>
    <property type="match status" value="1"/>
</dbReference>
<feature type="domain" description="Peptidase M13 C-terminal" evidence="9">
    <location>
        <begin position="523"/>
        <end position="737"/>
    </location>
</feature>
<dbReference type="CDD" id="cd08662">
    <property type="entry name" value="M13"/>
    <property type="match status" value="1"/>
</dbReference>
<sequence length="743" mass="83389">MKSPLLIEKLGIGLLAASLLIVFISLILNIIILVNQSSNPAAQSPVTCSSYPGCVASNNPSEKYQVNSSKGFKEAAKFLLQGIDISVDPCQDFYAFTCNTYLKNNPVRNGGRRVGTYDLTQKTVYDLIKKGIEPILDNKSTVSWSETEKIVAKTYKLCKDSAEHGLPNKSALIKNNIMSDFNGFPAVDPTWMPLNDWAKFGRRSANGNPNMVNALYINQASLMQPRDFYVKPQFLKQMEHYLAAVINYVKLYNVVTGSNAREEDIVAACTQAVQFEIQLALALIPTGLSQHPMECLLQRLGLEDTDIQHDSFILAEPAYFGVLDAILQGQQWPQSTLINFIVIRMLFGYSSYLGGRFKELRQELKGMMPGRDYQRETELEKASEYCIGMLTENIPYGIGYIYVKNIAERDQVKQDVQIQTDLVINSFLEMVDTLDWITEDAKNAAKAKSAGLVQNVGWPEWFNFTDTTILDAYHANYLPINTIDNFFDAMLAMQWALQMTENLGLLKQKPDRTFFSSSPAVVNAWYQPERNSITFPYAAFNPPYYQYGFPQAYNYAGQGGTAGHELSHGFDDEADGSLSDCKWNKCGWMDRNSTYGFLDMAQCVVSQYSSQCCPVSSGSVHCANGATTQGENIADLAGQQAAYKAYREYVKTYLNGTEEGRLPGLEQFSPNQIFWITYGYSWCMNMQTDYEVNLLLTNPHAPGSCRVNQVVQDIPYFGRDFNCPIGSPMYPVSQKRCKVWTGE</sequence>
<dbReference type="PANTHER" id="PTHR11733">
    <property type="entry name" value="ZINC METALLOPROTEASE FAMILY M13 NEPRILYSIN-RELATED"/>
    <property type="match status" value="1"/>
</dbReference>
<dbReference type="InterPro" id="IPR042089">
    <property type="entry name" value="Peptidase_M13_dom_2"/>
</dbReference>
<evidence type="ECO:0000256" key="3">
    <source>
        <dbReference type="ARBA" id="ARBA00022670"/>
    </source>
</evidence>
<name>A0A915DVK4_9BILA</name>
<dbReference type="GO" id="GO:0046872">
    <property type="term" value="F:metal ion binding"/>
    <property type="evidence" value="ECO:0007669"/>
    <property type="project" value="UniProtKB-KW"/>
</dbReference>
<dbReference type="Pfam" id="PF05649">
    <property type="entry name" value="Peptidase_M13_N"/>
    <property type="match status" value="2"/>
</dbReference>
<accession>A0A915DVK4</accession>
<dbReference type="AlphaFoldDB" id="A0A915DVK4"/>
<keyword evidence="11" id="KW-1185">Reference proteome</keyword>
<evidence type="ECO:0000256" key="5">
    <source>
        <dbReference type="ARBA" id="ARBA00022801"/>
    </source>
</evidence>
<evidence type="ECO:0000256" key="2">
    <source>
        <dbReference type="ARBA" id="ARBA00007357"/>
    </source>
</evidence>
<evidence type="ECO:0000256" key="8">
    <source>
        <dbReference type="SAM" id="Phobius"/>
    </source>
</evidence>
<dbReference type="Proteomes" id="UP000887574">
    <property type="component" value="Unplaced"/>
</dbReference>
<evidence type="ECO:0000256" key="7">
    <source>
        <dbReference type="ARBA" id="ARBA00023049"/>
    </source>
</evidence>
<dbReference type="PANTHER" id="PTHR11733:SF188">
    <property type="entry name" value="NEPRILYSIN"/>
    <property type="match status" value="1"/>
</dbReference>
<dbReference type="GO" id="GO:0016485">
    <property type="term" value="P:protein processing"/>
    <property type="evidence" value="ECO:0007669"/>
    <property type="project" value="TreeGrafter"/>
</dbReference>
<evidence type="ECO:0000256" key="6">
    <source>
        <dbReference type="ARBA" id="ARBA00022833"/>
    </source>
</evidence>
<evidence type="ECO:0000256" key="4">
    <source>
        <dbReference type="ARBA" id="ARBA00022723"/>
    </source>
</evidence>
<dbReference type="InterPro" id="IPR024079">
    <property type="entry name" value="MetalloPept_cat_dom_sf"/>
</dbReference>
<protein>
    <submittedName>
        <fullName evidence="12">Uncharacterized protein</fullName>
    </submittedName>
</protein>
<feature type="domain" description="Peptidase M13 N-terminal" evidence="10">
    <location>
        <begin position="89"/>
        <end position="285"/>
    </location>
</feature>